<dbReference type="EMBL" id="LATX01000116">
    <property type="protein sequence ID" value="KTB47153.1"/>
    <property type="molecule type" value="Genomic_DNA"/>
</dbReference>
<organism evidence="2 3">
    <name type="scientific">Moniliophthora roreri</name>
    <name type="common">Frosty pod rot fungus</name>
    <name type="synonym">Monilia roreri</name>
    <dbReference type="NCBI Taxonomy" id="221103"/>
    <lineage>
        <taxon>Eukaryota</taxon>
        <taxon>Fungi</taxon>
        <taxon>Dikarya</taxon>
        <taxon>Basidiomycota</taxon>
        <taxon>Agaricomycotina</taxon>
        <taxon>Agaricomycetes</taxon>
        <taxon>Agaricomycetidae</taxon>
        <taxon>Agaricales</taxon>
        <taxon>Marasmiineae</taxon>
        <taxon>Marasmiaceae</taxon>
        <taxon>Moniliophthora</taxon>
    </lineage>
</organism>
<evidence type="ECO:0000256" key="1">
    <source>
        <dbReference type="SAM" id="MobiDB-lite"/>
    </source>
</evidence>
<feature type="compositionally biased region" description="Basic and acidic residues" evidence="1">
    <location>
        <begin position="1018"/>
        <end position="1034"/>
    </location>
</feature>
<evidence type="ECO:0000313" key="2">
    <source>
        <dbReference type="EMBL" id="KTB47153.1"/>
    </source>
</evidence>
<name>A0A0W0GF08_MONRR</name>
<protein>
    <submittedName>
        <fullName evidence="2">Uncharacterized protein</fullName>
    </submittedName>
</protein>
<feature type="compositionally biased region" description="Basic residues" evidence="1">
    <location>
        <begin position="1008"/>
        <end position="1017"/>
    </location>
</feature>
<accession>A0A0W0GF08</accession>
<reference evidence="2 3" key="1">
    <citation type="submission" date="2015-12" db="EMBL/GenBank/DDBJ databases">
        <title>Draft genome sequence of Moniliophthora roreri, the causal agent of frosty pod rot of cacao.</title>
        <authorList>
            <person name="Aime M.C."/>
            <person name="Diaz-Valderrama J.R."/>
            <person name="Kijpornyongpan T."/>
            <person name="Phillips-Mora W."/>
        </authorList>
    </citation>
    <scope>NUCLEOTIDE SEQUENCE [LARGE SCALE GENOMIC DNA]</scope>
    <source>
        <strain evidence="2 3">MCA 2952</strain>
    </source>
</reference>
<dbReference type="Proteomes" id="UP000054988">
    <property type="component" value="Unassembled WGS sequence"/>
</dbReference>
<gene>
    <name evidence="2" type="ORF">WG66_270</name>
</gene>
<feature type="region of interest" description="Disordered" evidence="1">
    <location>
        <begin position="758"/>
        <end position="779"/>
    </location>
</feature>
<feature type="compositionally biased region" description="Polar residues" evidence="1">
    <location>
        <begin position="946"/>
        <end position="990"/>
    </location>
</feature>
<evidence type="ECO:0000313" key="3">
    <source>
        <dbReference type="Proteomes" id="UP000054988"/>
    </source>
</evidence>
<proteinExistence type="predicted"/>
<feature type="compositionally biased region" description="Basic and acidic residues" evidence="1">
    <location>
        <begin position="1053"/>
        <end position="1063"/>
    </location>
</feature>
<comment type="caution">
    <text evidence="2">The sequence shown here is derived from an EMBL/GenBank/DDBJ whole genome shotgun (WGS) entry which is preliminary data.</text>
</comment>
<feature type="region of interest" description="Disordered" evidence="1">
    <location>
        <begin position="946"/>
        <end position="1074"/>
    </location>
</feature>
<feature type="compositionally biased region" description="Acidic residues" evidence="1">
    <location>
        <begin position="758"/>
        <end position="767"/>
    </location>
</feature>
<dbReference type="AlphaFoldDB" id="A0A0W0GF08"/>
<sequence>MASEPTPSLTEKINRFMIRAGPSITQLVSDPEDPKLDLWIPAEQFRGRALDPRVLQFLDNLKLAAAIGDPNRPNLLFHNLGSLEPRSLSSIFVPNGHMLLINVSGSGKTRIVLEGLLRKWGLYFVCQDDGTLIGSRDLPNALLDISNHPGFTEDLRTVSVVSEDNAFKAALQINRQVAALKLNEVMLARLVIFNQFLHSVELQQQQQQPRRDSSHYIRKWLYLQLYPESLHPEYEDVFASLASLLSGSTASDLEALKAEIIRVRDSIRQKVARQTGRSHFYIVIDEAQEAASSLRHAFMSAHNVDFRPTLREIVFQWTDLLNSSYTKRLYMSFIVTGTGVTAQHLTEAVGSASFKHRSHKFLESSATGAFDSREEQEAYVAKYVPPEVLNTDLGRKLMDRMWHWLRGRYRFTTAYLTCLIENCYYKPHQLLDWFILKTAEFDALDYDPASITETTFPLPYPVEHIKSAPAPDWKHLKGDDKSEFRSIVLKAVYEYTLKSVVSSLPGEDGASLLQFGFARIPSYQSTIQMDERLILLSCLKWANPNIACPSFYKYIAESVEIHNATDPTNGFEHYLSYYFAMAFSEFTPLCKIFDFLNDGHALCERRAKLVALKSYVRPSTNTVYYEEGVTKISPNRKTPGHILGCVSSLGRAHDRKDPRGDFERWLRFGYSEPFYFPDNSAAGDIMFVLKLESTGNAPTSYIWVAVQSKLHQGKPALPDVPHNTEGYTDRNLLYLEPGTISGAIDTTTPRRFSLYLDDENDSLDDTEPPNNDAAERKRKRNRILSAMEDLPNRATRKFAGHFSCLRVVACWPAIADLKRFVQRKPNWQDPDRTDGHPLASLNREMFVNLTKTLSPTNLLIEYEKKKRSHLLGEVHEVRLASGLRVREGEEPESQGDVLQSQVSEPGLEVDYSVQLDDQTPFESQRLYVNRSSSVPSTLVGTVSPMGMQSQNPGGTGPQLSGAVTMNATTAPSQPGSNSEIQPQPVITQSRGPVVRGKTKVRASQPAKTKPKEKRRTTYKYEKEKDVSEMRKGKEPAMASTLLPAPRKSARLASKAEAKGKTKGEPQGSDDMDVN</sequence>